<comment type="subcellular location">
    <subcellularLocation>
        <location evidence="1">Membrane</location>
        <topology evidence="1">Multi-pass membrane protein</topology>
    </subcellularLocation>
</comment>
<sequence>MASLPPRQASQTRRASPDQPSDAQQQHQPSPSPVRTRSEDSQTLFLNKPGEAAASQPAQDSEQPQNPQASEGEPEEKQCWICFSDSSEDTPETSPWRNPCPCALVAHEACLLDWIADMEAPNNRRHNDSLSAPKIECPQCKTEIKLARPRNLVVDAVRGVERLGGQMVTPAALSILLGTVYHSSMAWGVQSIYAVFGAADGYRILRPLVLNNVRAPIEITRFMTRRQILERVGEALLVHFQHWRLYVGVPLITPILVLSRTSLADTVLPVLPIVFFASQANSMQDTGDFAVWPPSASMAFATLPYIRSAYNYFYRRVLMPKQIQWLKEIQPRLTQEAGNAEGGNGEQGAEGGQQGNMGPREDDDNVFEVRIDGGIWDDWEDEDEVEDAAAARQAVEEAIQQAQPPPQDQPQQGGNDNANAAEQPQQNPDQQQQPPQQAQQQQPQQQEQQPQQPQQQQQQQQPIGERRLSFSPTAIAETVLGALMFPAIAGVSGELLKFWLPSSWTTPKVVRSWSGGRSVAKGLLQEKWGRSLVGGCLFVVFKDAVMLYVRWKMAEMHRKRRVVNWKGPRRGRA</sequence>
<dbReference type="Proteomes" id="UP001337655">
    <property type="component" value="Unassembled WGS sequence"/>
</dbReference>
<dbReference type="GeneID" id="89926989"/>
<feature type="compositionally biased region" description="Acidic residues" evidence="8">
    <location>
        <begin position="376"/>
        <end position="387"/>
    </location>
</feature>
<feature type="compositionally biased region" description="Polar residues" evidence="8">
    <location>
        <begin position="56"/>
        <end position="69"/>
    </location>
</feature>
<feature type="compositionally biased region" description="Gly residues" evidence="8">
    <location>
        <begin position="340"/>
        <end position="355"/>
    </location>
</feature>
<comment type="caution">
    <text evidence="10">The sequence shown here is derived from an EMBL/GenBank/DDBJ whole genome shotgun (WGS) entry which is preliminary data.</text>
</comment>
<dbReference type="InterPro" id="IPR011016">
    <property type="entry name" value="Znf_RING-CH"/>
</dbReference>
<dbReference type="PROSITE" id="PS51292">
    <property type="entry name" value="ZF_RING_CH"/>
    <property type="match status" value="1"/>
</dbReference>
<keyword evidence="4" id="KW-0863">Zinc-finger</keyword>
<keyword evidence="11" id="KW-1185">Reference proteome</keyword>
<evidence type="ECO:0000259" key="9">
    <source>
        <dbReference type="PROSITE" id="PS51292"/>
    </source>
</evidence>
<keyword evidence="6" id="KW-1133">Transmembrane helix</keyword>
<evidence type="ECO:0000256" key="1">
    <source>
        <dbReference type="ARBA" id="ARBA00004141"/>
    </source>
</evidence>
<protein>
    <recommendedName>
        <fullName evidence="9">RING-CH-type domain-containing protein</fullName>
    </recommendedName>
</protein>
<dbReference type="GO" id="GO:0016020">
    <property type="term" value="C:membrane"/>
    <property type="evidence" value="ECO:0007669"/>
    <property type="project" value="UniProtKB-SubCell"/>
</dbReference>
<dbReference type="InterPro" id="IPR013083">
    <property type="entry name" value="Znf_RING/FYVE/PHD"/>
</dbReference>
<reference evidence="10 11" key="1">
    <citation type="submission" date="2023-08" db="EMBL/GenBank/DDBJ databases">
        <title>Black Yeasts Isolated from many extreme environments.</title>
        <authorList>
            <person name="Coleine C."/>
            <person name="Stajich J.E."/>
            <person name="Selbmann L."/>
        </authorList>
    </citation>
    <scope>NUCLEOTIDE SEQUENCE [LARGE SCALE GENOMIC DNA]</scope>
    <source>
        <strain evidence="10 11">CCFEE 5935</strain>
    </source>
</reference>
<feature type="region of interest" description="Disordered" evidence="8">
    <location>
        <begin position="1"/>
        <end position="76"/>
    </location>
</feature>
<evidence type="ECO:0000256" key="7">
    <source>
        <dbReference type="ARBA" id="ARBA00023136"/>
    </source>
</evidence>
<proteinExistence type="predicted"/>
<dbReference type="PANTHER" id="PTHR46283">
    <property type="entry name" value="E3 UBIQUITIN-PROTEIN LIGASE MARCH5"/>
    <property type="match status" value="1"/>
</dbReference>
<evidence type="ECO:0000313" key="10">
    <source>
        <dbReference type="EMBL" id="KAK5169670.1"/>
    </source>
</evidence>
<gene>
    <name evidence="10" type="ORF">LTR77_005648</name>
</gene>
<keyword evidence="3" id="KW-0479">Metal-binding</keyword>
<accession>A0AAV9PD85</accession>
<evidence type="ECO:0000256" key="5">
    <source>
        <dbReference type="ARBA" id="ARBA00022833"/>
    </source>
</evidence>
<keyword evidence="7" id="KW-0472">Membrane</keyword>
<feature type="compositionally biased region" description="Low complexity" evidence="8">
    <location>
        <begin position="388"/>
        <end position="402"/>
    </location>
</feature>
<keyword evidence="5" id="KW-0862">Zinc</keyword>
<feature type="compositionally biased region" description="Low complexity" evidence="8">
    <location>
        <begin position="409"/>
        <end position="462"/>
    </location>
</feature>
<feature type="region of interest" description="Disordered" evidence="8">
    <location>
        <begin position="336"/>
        <end position="364"/>
    </location>
</feature>
<dbReference type="EMBL" id="JAVRRT010000008">
    <property type="protein sequence ID" value="KAK5169670.1"/>
    <property type="molecule type" value="Genomic_DNA"/>
</dbReference>
<dbReference type="SMART" id="SM00744">
    <property type="entry name" value="RINGv"/>
    <property type="match status" value="1"/>
</dbReference>
<evidence type="ECO:0000313" key="11">
    <source>
        <dbReference type="Proteomes" id="UP001337655"/>
    </source>
</evidence>
<evidence type="ECO:0000256" key="6">
    <source>
        <dbReference type="ARBA" id="ARBA00022989"/>
    </source>
</evidence>
<feature type="domain" description="RING-CH-type" evidence="9">
    <location>
        <begin position="71"/>
        <end position="147"/>
    </location>
</feature>
<name>A0AAV9PD85_9PEZI</name>
<dbReference type="SUPFAM" id="SSF57850">
    <property type="entry name" value="RING/U-box"/>
    <property type="match status" value="1"/>
</dbReference>
<feature type="region of interest" description="Disordered" evidence="8">
    <location>
        <begin position="376"/>
        <end position="464"/>
    </location>
</feature>
<evidence type="ECO:0000256" key="4">
    <source>
        <dbReference type="ARBA" id="ARBA00022771"/>
    </source>
</evidence>
<dbReference type="Gene3D" id="3.30.40.10">
    <property type="entry name" value="Zinc/RING finger domain, C3HC4 (zinc finger)"/>
    <property type="match status" value="1"/>
</dbReference>
<feature type="compositionally biased region" description="Polar residues" evidence="8">
    <location>
        <begin position="8"/>
        <end position="45"/>
    </location>
</feature>
<keyword evidence="2" id="KW-0812">Transmembrane</keyword>
<dbReference type="GO" id="GO:0008270">
    <property type="term" value="F:zinc ion binding"/>
    <property type="evidence" value="ECO:0007669"/>
    <property type="project" value="UniProtKB-KW"/>
</dbReference>
<dbReference type="AlphaFoldDB" id="A0AAV9PD85"/>
<dbReference type="RefSeq" id="XP_064659016.1">
    <property type="nucleotide sequence ID" value="XM_064802891.1"/>
</dbReference>
<evidence type="ECO:0000256" key="3">
    <source>
        <dbReference type="ARBA" id="ARBA00022723"/>
    </source>
</evidence>
<evidence type="ECO:0000256" key="8">
    <source>
        <dbReference type="SAM" id="MobiDB-lite"/>
    </source>
</evidence>
<organism evidence="10 11">
    <name type="scientific">Saxophila tyrrhenica</name>
    <dbReference type="NCBI Taxonomy" id="1690608"/>
    <lineage>
        <taxon>Eukaryota</taxon>
        <taxon>Fungi</taxon>
        <taxon>Dikarya</taxon>
        <taxon>Ascomycota</taxon>
        <taxon>Pezizomycotina</taxon>
        <taxon>Dothideomycetes</taxon>
        <taxon>Dothideomycetidae</taxon>
        <taxon>Mycosphaerellales</taxon>
        <taxon>Extremaceae</taxon>
        <taxon>Saxophila</taxon>
    </lineage>
</organism>
<evidence type="ECO:0000256" key="2">
    <source>
        <dbReference type="ARBA" id="ARBA00022692"/>
    </source>
</evidence>